<feature type="compositionally biased region" description="Basic residues" evidence="10">
    <location>
        <begin position="32"/>
        <end position="41"/>
    </location>
</feature>
<feature type="domain" description="Rieske" evidence="12">
    <location>
        <begin position="296"/>
        <end position="383"/>
    </location>
</feature>
<evidence type="ECO:0000256" key="11">
    <source>
        <dbReference type="SAM" id="Phobius"/>
    </source>
</evidence>
<keyword evidence="6" id="KW-0408">Iron</keyword>
<comment type="subcellular location">
    <subcellularLocation>
        <location evidence="1">Membrane</location>
        <topology evidence="1">Multi-pass membrane protein</topology>
    </subcellularLocation>
</comment>
<dbReference type="GO" id="GO:0016020">
    <property type="term" value="C:membrane"/>
    <property type="evidence" value="ECO:0007669"/>
    <property type="project" value="UniProtKB-SubCell"/>
</dbReference>
<keyword evidence="9" id="KW-1015">Disulfide bond</keyword>
<dbReference type="GO" id="GO:0004497">
    <property type="term" value="F:monooxygenase activity"/>
    <property type="evidence" value="ECO:0007669"/>
    <property type="project" value="UniProtKB-ARBA"/>
</dbReference>
<reference evidence="13 14" key="1">
    <citation type="submission" date="2018-11" db="EMBL/GenBank/DDBJ databases">
        <title>Trebonia kvetii gen.nov., sp.nov., a novel acidophilic actinobacterium, and proposal of the new actinobacterial family Treboniaceae fam. nov.</title>
        <authorList>
            <person name="Rapoport D."/>
            <person name="Sagova-Mareckova M."/>
            <person name="Sedlacek I."/>
            <person name="Provaznik J."/>
            <person name="Kralova S."/>
            <person name="Pavlinic D."/>
            <person name="Benes V."/>
            <person name="Kopecky J."/>
        </authorList>
    </citation>
    <scope>NUCLEOTIDE SEQUENCE [LARGE SCALE GENOMIC DNA]</scope>
    <source>
        <strain evidence="13 14">15Tr583</strain>
    </source>
</reference>
<dbReference type="InterPro" id="IPR036922">
    <property type="entry name" value="Rieske_2Fe-2S_sf"/>
</dbReference>
<evidence type="ECO:0000313" key="14">
    <source>
        <dbReference type="Proteomes" id="UP000460272"/>
    </source>
</evidence>
<dbReference type="GO" id="GO:0046872">
    <property type="term" value="F:metal ion binding"/>
    <property type="evidence" value="ECO:0007669"/>
    <property type="project" value="UniProtKB-KW"/>
</dbReference>
<evidence type="ECO:0000256" key="5">
    <source>
        <dbReference type="ARBA" id="ARBA00022989"/>
    </source>
</evidence>
<evidence type="ECO:0000256" key="10">
    <source>
        <dbReference type="SAM" id="MobiDB-lite"/>
    </source>
</evidence>
<feature type="compositionally biased region" description="Basic residues" evidence="10">
    <location>
        <begin position="1"/>
        <end position="12"/>
    </location>
</feature>
<comment type="caution">
    <text evidence="13">The sequence shown here is derived from an EMBL/GenBank/DDBJ whole genome shotgun (WGS) entry which is preliminary data.</text>
</comment>
<evidence type="ECO:0000256" key="2">
    <source>
        <dbReference type="ARBA" id="ARBA00022692"/>
    </source>
</evidence>
<dbReference type="AlphaFoldDB" id="A0A6P2C5F9"/>
<feature type="compositionally biased region" description="Polar residues" evidence="10">
    <location>
        <begin position="260"/>
        <end position="280"/>
    </location>
</feature>
<dbReference type="PROSITE" id="PS51296">
    <property type="entry name" value="RIESKE"/>
    <property type="match status" value="1"/>
</dbReference>
<dbReference type="GO" id="GO:0016705">
    <property type="term" value="F:oxidoreductase activity, acting on paired donors, with incorporation or reduction of molecular oxygen"/>
    <property type="evidence" value="ECO:0007669"/>
    <property type="project" value="UniProtKB-ARBA"/>
</dbReference>
<keyword evidence="7" id="KW-0411">Iron-sulfur</keyword>
<gene>
    <name evidence="13" type="ORF">EAS64_04315</name>
</gene>
<feature type="transmembrane region" description="Helical" evidence="11">
    <location>
        <begin position="182"/>
        <end position="207"/>
    </location>
</feature>
<dbReference type="Pfam" id="PF07681">
    <property type="entry name" value="DoxX"/>
    <property type="match status" value="1"/>
</dbReference>
<keyword evidence="14" id="KW-1185">Reference proteome</keyword>
<name>A0A6P2C5F9_9ACTN</name>
<dbReference type="SUPFAM" id="SSF50022">
    <property type="entry name" value="ISP domain"/>
    <property type="match status" value="1"/>
</dbReference>
<keyword evidence="2 11" id="KW-0812">Transmembrane</keyword>
<dbReference type="EMBL" id="RPFW01000001">
    <property type="protein sequence ID" value="TVZ06614.1"/>
    <property type="molecule type" value="Genomic_DNA"/>
</dbReference>
<feature type="region of interest" description="Disordered" evidence="10">
    <location>
        <begin position="260"/>
        <end position="301"/>
    </location>
</feature>
<dbReference type="InterPro" id="IPR005805">
    <property type="entry name" value="Rieske_Fe-S_prot_C"/>
</dbReference>
<feature type="compositionally biased region" description="Low complexity" evidence="10">
    <location>
        <begin position="281"/>
        <end position="296"/>
    </location>
</feature>
<feature type="transmembrane region" description="Helical" evidence="11">
    <location>
        <begin position="70"/>
        <end position="89"/>
    </location>
</feature>
<evidence type="ECO:0000256" key="1">
    <source>
        <dbReference type="ARBA" id="ARBA00004141"/>
    </source>
</evidence>
<feature type="transmembrane region" description="Helical" evidence="11">
    <location>
        <begin position="125"/>
        <end position="145"/>
    </location>
</feature>
<keyword evidence="4" id="KW-0479">Metal-binding</keyword>
<dbReference type="InterPro" id="IPR017941">
    <property type="entry name" value="Rieske_2Fe-2S"/>
</dbReference>
<feature type="region of interest" description="Disordered" evidence="10">
    <location>
        <begin position="1"/>
        <end position="62"/>
    </location>
</feature>
<dbReference type="Gene3D" id="2.102.10.10">
    <property type="entry name" value="Rieske [2Fe-2S] iron-sulphur domain"/>
    <property type="match status" value="1"/>
</dbReference>
<accession>A0A6P2C5F9</accession>
<evidence type="ECO:0000313" key="13">
    <source>
        <dbReference type="EMBL" id="TVZ06614.1"/>
    </source>
</evidence>
<evidence type="ECO:0000256" key="9">
    <source>
        <dbReference type="ARBA" id="ARBA00023157"/>
    </source>
</evidence>
<feature type="compositionally biased region" description="Pro residues" evidence="10">
    <location>
        <begin position="43"/>
        <end position="56"/>
    </location>
</feature>
<dbReference type="OrthoDB" id="25106at2"/>
<organism evidence="13 14">
    <name type="scientific">Trebonia kvetii</name>
    <dbReference type="NCBI Taxonomy" id="2480626"/>
    <lineage>
        <taxon>Bacteria</taxon>
        <taxon>Bacillati</taxon>
        <taxon>Actinomycetota</taxon>
        <taxon>Actinomycetes</taxon>
        <taxon>Streptosporangiales</taxon>
        <taxon>Treboniaceae</taxon>
        <taxon>Trebonia</taxon>
    </lineage>
</organism>
<dbReference type="Pfam" id="PF00355">
    <property type="entry name" value="Rieske"/>
    <property type="match status" value="1"/>
</dbReference>
<evidence type="ECO:0000256" key="4">
    <source>
        <dbReference type="ARBA" id="ARBA00022723"/>
    </source>
</evidence>
<keyword evidence="3" id="KW-0001">2Fe-2S</keyword>
<feature type="transmembrane region" description="Helical" evidence="11">
    <location>
        <begin position="152"/>
        <end position="170"/>
    </location>
</feature>
<evidence type="ECO:0000256" key="3">
    <source>
        <dbReference type="ARBA" id="ARBA00022714"/>
    </source>
</evidence>
<evidence type="ECO:0000256" key="7">
    <source>
        <dbReference type="ARBA" id="ARBA00023014"/>
    </source>
</evidence>
<evidence type="ECO:0000256" key="6">
    <source>
        <dbReference type="ARBA" id="ARBA00023004"/>
    </source>
</evidence>
<proteinExistence type="predicted"/>
<feature type="transmembrane region" description="Helical" evidence="11">
    <location>
        <begin position="228"/>
        <end position="252"/>
    </location>
</feature>
<sequence>MADRRQPRHRGAGRGPSGQPDPSRAGDERPVSRSRSRHRPSRSPAPTPPPPPPEPAPGSLSPDVLGRALLPLRAFLGFTFCFAGLQKLANPGFFQASNPGSIQAQLAGAARRSPIHPLISPLTHLAVPLGVLIALAEVAIGLGTLLGLWQRLAAAGGVALSLLLFLTVSFHSSPYYTGADIVFAFAWTPLLLAGGGPLLSADAAIAARARARRGSRRVSAEEASRREVVLKGTVTAVAAVAGLALGGVAAGVGRLAGGTKSSSGATPLSPSQSASAPNATPSSGGPIAPSGSHPAGTVIGPAKDVPVGGAASFTDPRTGDPSIVIQATAGKFVAFDAVCPHAGCTVGYDQSVAAIICPCHGSQFNAATGAVETGPAATGLTPLTIAKGSNGQLYAI</sequence>
<keyword evidence="8 11" id="KW-0472">Membrane</keyword>
<keyword evidence="5 11" id="KW-1133">Transmembrane helix</keyword>
<evidence type="ECO:0000259" key="12">
    <source>
        <dbReference type="PROSITE" id="PS51296"/>
    </source>
</evidence>
<dbReference type="CDD" id="cd03467">
    <property type="entry name" value="Rieske"/>
    <property type="match status" value="1"/>
</dbReference>
<evidence type="ECO:0000256" key="8">
    <source>
        <dbReference type="ARBA" id="ARBA00023136"/>
    </source>
</evidence>
<protein>
    <submittedName>
        <fullName evidence="13">DoxX family membrane protein</fullName>
    </submittedName>
</protein>
<dbReference type="Proteomes" id="UP000460272">
    <property type="component" value="Unassembled WGS sequence"/>
</dbReference>
<dbReference type="InterPro" id="IPR032808">
    <property type="entry name" value="DoxX"/>
</dbReference>
<dbReference type="GO" id="GO:0051537">
    <property type="term" value="F:2 iron, 2 sulfur cluster binding"/>
    <property type="evidence" value="ECO:0007669"/>
    <property type="project" value="UniProtKB-KW"/>
</dbReference>
<dbReference type="PANTHER" id="PTHR39157:SF1">
    <property type="entry name" value="DOXX FAMILY PROTEIN"/>
    <property type="match status" value="1"/>
</dbReference>
<dbReference type="PRINTS" id="PR00162">
    <property type="entry name" value="RIESKE"/>
</dbReference>
<dbReference type="PANTHER" id="PTHR39157">
    <property type="entry name" value="INTEGRAL MEMBRANE PROTEIN-RELATED"/>
    <property type="match status" value="1"/>
</dbReference>